<dbReference type="Pfam" id="PF14611">
    <property type="entry name" value="KH_SLS1_1"/>
    <property type="match status" value="1"/>
</dbReference>
<reference evidence="6" key="1">
    <citation type="submission" date="2016-03" db="EMBL/GenBank/DDBJ databases">
        <authorList>
            <person name="Devillers H."/>
        </authorList>
    </citation>
    <scope>NUCLEOTIDE SEQUENCE [LARGE SCALE GENOMIC DNA]</scope>
</reference>
<dbReference type="AlphaFoldDB" id="A0A1G4KJC1"/>
<feature type="domain" description="SLS1 first KH" evidence="2">
    <location>
        <begin position="231"/>
        <end position="298"/>
    </location>
</feature>
<organism evidence="5 6">
    <name type="scientific">Lachancea mirantina</name>
    <dbReference type="NCBI Taxonomy" id="1230905"/>
    <lineage>
        <taxon>Eukaryota</taxon>
        <taxon>Fungi</taxon>
        <taxon>Dikarya</taxon>
        <taxon>Ascomycota</taxon>
        <taxon>Saccharomycotina</taxon>
        <taxon>Saccharomycetes</taxon>
        <taxon>Saccharomycetales</taxon>
        <taxon>Saccharomycetaceae</taxon>
        <taxon>Lachancea</taxon>
    </lineage>
</organism>
<feature type="domain" description="SLS1 C-terminal" evidence="4">
    <location>
        <begin position="400"/>
        <end position="706"/>
    </location>
</feature>
<dbReference type="EMBL" id="LT598468">
    <property type="protein sequence ID" value="SCV04591.1"/>
    <property type="molecule type" value="Genomic_DNA"/>
</dbReference>
<dbReference type="OrthoDB" id="5392646at2759"/>
<sequence>MRILRKYDVFKARSSPMSFRPGMGVRNIPSQRQFLSMKPDVETVTDSIEDPNNQEGLEKLKSTRGKKLKPSKSPIVVLNPREAGLFRKRKVSGHFRSHGRVREKLSALDGVYLERNKTGAGFSSSDLLKEIESQRRKLLVFKSPVAREQVIKSIHDLQPPDDKKMMSQKRYEQLFGILKSAYTLPQLKDFARCFFNTPANSTIPKKLLIPRILNDFWGCTVSERISENDDLIVERVIDVETRDMYLLLLTNNGKIMQNFARLGATVAVALNENKIIVRGSGSLVKYVEVSIRKILANVQREILPMNDIISNHTPRNESLKISVSKILELIQKECAVFFERLLEDDSNSYLATAFGARRVEKARKLILRALDYSPQKSNYTKLVTAENRKEYKLYPFADYQCLDWLNKNENWFRLQKPVFKGAELEKTFPGPSLLNEDIIKETYDHLFDKIDSKILLAEKPESRILSATLGQLLKTEDGEHTIFQPRVPQIIPKLKRLALWDEYEIESGEIGSDYHEYYVQLRFIPNLSSCPNLDYVPPIELWFDLDESDRAVGTSLRCILHTEDRNVHLQTPDLMYDWQLNVDSSQEIVEPYENNPETWLKDQPGLKEFLLNADLTFGAQRKPFVPNSLSLDLKFCQEGKQRLVNFDYVDIKYRRVLKLKYMDKYLVQLSDVRGESEGAKYTQVDIVGTGVQEIDKFENFIRDVIEIH</sequence>
<proteinExistence type="predicted"/>
<dbReference type="GO" id="GO:0005743">
    <property type="term" value="C:mitochondrial inner membrane"/>
    <property type="evidence" value="ECO:0007669"/>
    <property type="project" value="InterPro"/>
</dbReference>
<protein>
    <submittedName>
        <fullName evidence="5">LAMI_0H17370g1_1</fullName>
    </submittedName>
</protein>
<evidence type="ECO:0000259" key="2">
    <source>
        <dbReference type="Pfam" id="PF14611"/>
    </source>
</evidence>
<accession>A0A1G4KJC1</accession>
<dbReference type="Pfam" id="PF20778">
    <property type="entry name" value="SLS1_C"/>
    <property type="match status" value="1"/>
</dbReference>
<keyword evidence="6" id="KW-1185">Reference proteome</keyword>
<evidence type="ECO:0000259" key="4">
    <source>
        <dbReference type="Pfam" id="PF20778"/>
    </source>
</evidence>
<dbReference type="InterPro" id="IPR048401">
    <property type="entry name" value="SLS1_C"/>
</dbReference>
<evidence type="ECO:0000313" key="6">
    <source>
        <dbReference type="Proteomes" id="UP000191024"/>
    </source>
</evidence>
<evidence type="ECO:0000313" key="5">
    <source>
        <dbReference type="EMBL" id="SCV04591.1"/>
    </source>
</evidence>
<evidence type="ECO:0000256" key="1">
    <source>
        <dbReference type="SAM" id="MobiDB-lite"/>
    </source>
</evidence>
<dbReference type="InterPro" id="IPR048400">
    <property type="entry name" value="SLS1_N"/>
</dbReference>
<dbReference type="Proteomes" id="UP000191024">
    <property type="component" value="Chromosome H"/>
</dbReference>
<dbReference type="Pfam" id="PF20776">
    <property type="entry name" value="SLS1_N"/>
    <property type="match status" value="1"/>
</dbReference>
<evidence type="ECO:0000259" key="3">
    <source>
        <dbReference type="Pfam" id="PF20776"/>
    </source>
</evidence>
<dbReference type="InterPro" id="IPR032741">
    <property type="entry name" value="Sls1_KH-1"/>
</dbReference>
<feature type="compositionally biased region" description="Polar residues" evidence="1">
    <location>
        <begin position="44"/>
        <end position="55"/>
    </location>
</feature>
<feature type="region of interest" description="Disordered" evidence="1">
    <location>
        <begin position="44"/>
        <end position="72"/>
    </location>
</feature>
<gene>
    <name evidence="5" type="ORF">LAMI_0H17370G</name>
</gene>
<dbReference type="STRING" id="1230905.A0A1G4KJC1"/>
<name>A0A1G4KJC1_9SACH</name>
<feature type="domain" description="SLS1 N-terminal" evidence="3">
    <location>
        <begin position="144"/>
        <end position="221"/>
    </location>
</feature>